<feature type="transmembrane region" description="Helical" evidence="9">
    <location>
        <begin position="340"/>
        <end position="359"/>
    </location>
</feature>
<evidence type="ECO:0000256" key="8">
    <source>
        <dbReference type="SAM" id="MobiDB-lite"/>
    </source>
</evidence>
<keyword evidence="11" id="KW-1185">Reference proteome</keyword>
<dbReference type="PANTHER" id="PTHR33281:SF19">
    <property type="entry name" value="VOLTAGE-DEPENDENT ANION CHANNEL-FORMING PROTEIN YNEE"/>
    <property type="match status" value="1"/>
</dbReference>
<dbReference type="EMBL" id="JARVKF010000418">
    <property type="protein sequence ID" value="KAK9415224.1"/>
    <property type="molecule type" value="Genomic_DNA"/>
</dbReference>
<keyword evidence="3" id="KW-1003">Cell membrane</keyword>
<evidence type="ECO:0000313" key="10">
    <source>
        <dbReference type="EMBL" id="KAK9415224.1"/>
    </source>
</evidence>
<evidence type="ECO:0000256" key="6">
    <source>
        <dbReference type="ARBA" id="ARBA00023065"/>
    </source>
</evidence>
<sequence length="487" mass="53732">MGEEGGGHGGSHGAEPVVTHTIGHGGAHAANDNQPAPIKTERSTTTTLQDEYPISPRAATPNPFSRKNTSLDMDDYFSGPRDIAKHSKWPLFLQMHGSITPKMVVPLIFVTAWSTWITVVTMLTHINLSVGSVLLTVTGFVVGLGLSFRSSTAYERYAEGRRYWGQLALTCQSLGRVFWIHVCERPGLEKEDVLAKLRARTAMNMLVAFAVALKHRLRFEPYSDYQGLGDLIDHLDTFAKSATDENVFKAKEPNFFKATGDRLGISFAASNPRKTLKKATSPTGNLPLEILCYLSAYADDCVANGQLPVPMTQTGLYNGIGALNDVLTGTDRVLNTPLPIAYTIAFSQITWGYILVLPFQLVGSLGWIAIPASMVASYIILGILFIGREIENPFGSDVNDLPLELYCKQVMDDMETIAARPKPRMSQYVESSRNKVLFPYSESSYHTWVQRPESSIRSALRNRPYNNFERSTATANGVKNEQGDEKV</sequence>
<proteinExistence type="predicted"/>
<evidence type="ECO:0000256" key="1">
    <source>
        <dbReference type="ARBA" id="ARBA00004651"/>
    </source>
</evidence>
<protein>
    <submittedName>
        <fullName evidence="10">Uncharacterized protein</fullName>
    </submittedName>
</protein>
<keyword evidence="7 9" id="KW-0472">Membrane</keyword>
<feature type="transmembrane region" description="Helical" evidence="9">
    <location>
        <begin position="129"/>
        <end position="148"/>
    </location>
</feature>
<feature type="transmembrane region" description="Helical" evidence="9">
    <location>
        <begin position="103"/>
        <end position="123"/>
    </location>
</feature>
<feature type="region of interest" description="Disordered" evidence="8">
    <location>
        <begin position="1"/>
        <end position="65"/>
    </location>
</feature>
<name>A0ABR2UL36_9PEZI</name>
<evidence type="ECO:0000256" key="9">
    <source>
        <dbReference type="SAM" id="Phobius"/>
    </source>
</evidence>
<evidence type="ECO:0000256" key="3">
    <source>
        <dbReference type="ARBA" id="ARBA00022475"/>
    </source>
</evidence>
<evidence type="ECO:0000256" key="7">
    <source>
        <dbReference type="ARBA" id="ARBA00023136"/>
    </source>
</evidence>
<dbReference type="Proteomes" id="UP001408356">
    <property type="component" value="Unassembled WGS sequence"/>
</dbReference>
<keyword evidence="5 9" id="KW-1133">Transmembrane helix</keyword>
<gene>
    <name evidence="10" type="ORF">SUNI508_02072</name>
</gene>
<comment type="caution">
    <text evidence="10">The sequence shown here is derived from an EMBL/GenBank/DDBJ whole genome shotgun (WGS) entry which is preliminary data.</text>
</comment>
<organism evidence="10 11">
    <name type="scientific">Seiridium unicorne</name>
    <dbReference type="NCBI Taxonomy" id="138068"/>
    <lineage>
        <taxon>Eukaryota</taxon>
        <taxon>Fungi</taxon>
        <taxon>Dikarya</taxon>
        <taxon>Ascomycota</taxon>
        <taxon>Pezizomycotina</taxon>
        <taxon>Sordariomycetes</taxon>
        <taxon>Xylariomycetidae</taxon>
        <taxon>Amphisphaeriales</taxon>
        <taxon>Sporocadaceae</taxon>
        <taxon>Seiridium</taxon>
    </lineage>
</organism>
<keyword evidence="2" id="KW-0813">Transport</keyword>
<accession>A0ABR2UL36</accession>
<dbReference type="Pfam" id="PF25539">
    <property type="entry name" value="Bestrophin_2"/>
    <property type="match status" value="1"/>
</dbReference>
<evidence type="ECO:0000256" key="2">
    <source>
        <dbReference type="ARBA" id="ARBA00022448"/>
    </source>
</evidence>
<feature type="transmembrane region" description="Helical" evidence="9">
    <location>
        <begin position="365"/>
        <end position="386"/>
    </location>
</feature>
<keyword evidence="4 9" id="KW-0812">Transmembrane</keyword>
<evidence type="ECO:0000256" key="5">
    <source>
        <dbReference type="ARBA" id="ARBA00022989"/>
    </source>
</evidence>
<evidence type="ECO:0000256" key="4">
    <source>
        <dbReference type="ARBA" id="ARBA00022692"/>
    </source>
</evidence>
<evidence type="ECO:0000313" key="11">
    <source>
        <dbReference type="Proteomes" id="UP001408356"/>
    </source>
</evidence>
<comment type="subcellular location">
    <subcellularLocation>
        <location evidence="1">Cell membrane</location>
        <topology evidence="1">Multi-pass membrane protein</topology>
    </subcellularLocation>
</comment>
<dbReference type="InterPro" id="IPR044669">
    <property type="entry name" value="YneE/VCCN1/2-like"/>
</dbReference>
<keyword evidence="6" id="KW-0406">Ion transport</keyword>
<dbReference type="PANTHER" id="PTHR33281">
    <property type="entry name" value="UPF0187 PROTEIN YNEE"/>
    <property type="match status" value="1"/>
</dbReference>
<reference evidence="10 11" key="1">
    <citation type="journal article" date="2024" name="J. Plant Pathol.">
        <title>Sequence and assembly of the genome of Seiridium unicorne, isolate CBS 538.82, causal agent of cypress canker disease.</title>
        <authorList>
            <person name="Scali E."/>
            <person name="Rocca G.D."/>
            <person name="Danti R."/>
            <person name="Garbelotto M."/>
            <person name="Barberini S."/>
            <person name="Baroncelli R."/>
            <person name="Emiliani G."/>
        </authorList>
    </citation>
    <scope>NUCLEOTIDE SEQUENCE [LARGE SCALE GENOMIC DNA]</scope>
    <source>
        <strain evidence="10 11">BM-138-508</strain>
    </source>
</reference>